<evidence type="ECO:0000313" key="2">
    <source>
        <dbReference type="EMBL" id="CAE2332426.1"/>
    </source>
</evidence>
<feature type="coiled-coil region" evidence="1">
    <location>
        <begin position="136"/>
        <end position="173"/>
    </location>
</feature>
<reference evidence="2" key="1">
    <citation type="submission" date="2021-01" db="EMBL/GenBank/DDBJ databases">
        <authorList>
            <person name="Corre E."/>
            <person name="Pelletier E."/>
            <person name="Niang G."/>
            <person name="Scheremetjew M."/>
            <person name="Finn R."/>
            <person name="Kale V."/>
            <person name="Holt S."/>
            <person name="Cochrane G."/>
            <person name="Meng A."/>
            <person name="Brown T."/>
            <person name="Cohen L."/>
        </authorList>
    </citation>
    <scope>NUCLEOTIDE SEQUENCE</scope>
    <source>
        <strain evidence="2">SoJaBio B1-5/56/2</strain>
    </source>
</reference>
<evidence type="ECO:0000256" key="1">
    <source>
        <dbReference type="SAM" id="Coils"/>
    </source>
</evidence>
<dbReference type="AlphaFoldDB" id="A0A7S4PEW1"/>
<name>A0A7S4PEW1_9EUKA</name>
<protein>
    <submittedName>
        <fullName evidence="2">Uncharacterized protein</fullName>
    </submittedName>
</protein>
<accession>A0A7S4PEW1</accession>
<dbReference type="EMBL" id="HBKR01034730">
    <property type="protein sequence ID" value="CAE2332426.1"/>
    <property type="molecule type" value="Transcribed_RNA"/>
</dbReference>
<keyword evidence="1" id="KW-0175">Coiled coil</keyword>
<gene>
    <name evidence="2" type="ORF">NAES01612_LOCUS22717</name>
</gene>
<sequence length="179" mass="20637">MRAEVMKNLQQKLNTPEGVQDALINLTTEINIMKKNFDKEAQLRFDMEKSVETELSELNRRLLLEVGAREQQKEVIDSGTQIKQSLVGELDTLKTKLQFLVELIAPPVPRGKGKEIFDLLSLTEEMEGQLMEMNDLLNLEMSNVSLTRNLREIKEKIAEEHKERKELEQKKLEFGVGVE</sequence>
<proteinExistence type="predicted"/>
<organism evidence="2">
    <name type="scientific">Paramoeba aestuarina</name>
    <dbReference type="NCBI Taxonomy" id="180227"/>
    <lineage>
        <taxon>Eukaryota</taxon>
        <taxon>Amoebozoa</taxon>
        <taxon>Discosea</taxon>
        <taxon>Flabellinia</taxon>
        <taxon>Dactylopodida</taxon>
        <taxon>Paramoebidae</taxon>
        <taxon>Paramoeba</taxon>
    </lineage>
</organism>